<dbReference type="AlphaFoldDB" id="W6MX43"/>
<keyword evidence="3" id="KW-1185">Reference proteome</keyword>
<feature type="region of interest" description="Disordered" evidence="1">
    <location>
        <begin position="33"/>
        <end position="59"/>
    </location>
</feature>
<dbReference type="Proteomes" id="UP000019384">
    <property type="component" value="Unassembled WGS sequence"/>
</dbReference>
<evidence type="ECO:0000313" key="3">
    <source>
        <dbReference type="Proteomes" id="UP000019384"/>
    </source>
</evidence>
<dbReference type="HOGENOM" id="CLU_1102933_0_0_1"/>
<name>W6MX43_9ASCO</name>
<reference evidence="2" key="1">
    <citation type="submission" date="2013-12" db="EMBL/GenBank/DDBJ databases">
        <authorList>
            <person name="Genoscope - CEA"/>
        </authorList>
    </citation>
    <scope>NUCLEOTIDE SEQUENCE</scope>
    <source>
        <strain evidence="2">CBS 1993</strain>
    </source>
</reference>
<organism evidence="2 3">
    <name type="scientific">Kuraishia capsulata CBS 1993</name>
    <dbReference type="NCBI Taxonomy" id="1382522"/>
    <lineage>
        <taxon>Eukaryota</taxon>
        <taxon>Fungi</taxon>
        <taxon>Dikarya</taxon>
        <taxon>Ascomycota</taxon>
        <taxon>Saccharomycotina</taxon>
        <taxon>Pichiomycetes</taxon>
        <taxon>Pichiales</taxon>
        <taxon>Pichiaceae</taxon>
        <taxon>Kuraishia</taxon>
    </lineage>
</organism>
<dbReference type="EMBL" id="HG793129">
    <property type="protein sequence ID" value="CDK28240.1"/>
    <property type="molecule type" value="Genomic_DNA"/>
</dbReference>
<evidence type="ECO:0000256" key="1">
    <source>
        <dbReference type="SAM" id="MobiDB-lite"/>
    </source>
</evidence>
<proteinExistence type="predicted"/>
<sequence length="252" mass="28129">MTEEQNSRKRRIPLSEVVNRNNQDSLFSRALSKKPLTEQGEKSCPRSLFGLESTENSSTIRRDGSIRRQVKTAPISELLKEGSIGQPLNPTPHSVDLSQIHKQLLTTNQGSGNNSFSLFHDAYNQEELVSMAEKHPRLVPPDLGNGSLVSQLAENVAKINTWYNATNFTHFPAKGAERHHTQTFTIRKLEVASPYACVAELGDGRSVLLVSFKDQFKSASELVIGDTITLGNGKFTLAEGLDMELYYQWQRI</sequence>
<dbReference type="RefSeq" id="XP_022460230.1">
    <property type="nucleotide sequence ID" value="XM_022600934.1"/>
</dbReference>
<evidence type="ECO:0000313" key="2">
    <source>
        <dbReference type="EMBL" id="CDK28240.1"/>
    </source>
</evidence>
<feature type="compositionally biased region" description="Basic and acidic residues" evidence="1">
    <location>
        <begin position="35"/>
        <end position="44"/>
    </location>
</feature>
<gene>
    <name evidence="2" type="ORF">KUCA_T00004222001</name>
</gene>
<protein>
    <submittedName>
        <fullName evidence="2">Uncharacterized protein</fullName>
    </submittedName>
</protein>
<accession>W6MX43</accession>
<dbReference type="GeneID" id="34521618"/>
<reference evidence="2" key="2">
    <citation type="submission" date="2014-02" db="EMBL/GenBank/DDBJ databases">
        <title>Complete DNA sequence of /Kuraishia capsulata/ illustrates novel genomic features among budding yeasts (/Saccharomycotina/).</title>
        <authorList>
            <person name="Morales L."/>
            <person name="Noel B."/>
            <person name="Porcel B."/>
            <person name="Marcet-Houben M."/>
            <person name="Hullo M-F."/>
            <person name="Sacerdot C."/>
            <person name="Tekaia F."/>
            <person name="Leh-Louis V."/>
            <person name="Despons L."/>
            <person name="Khanna V."/>
            <person name="Aury J-M."/>
            <person name="Barbe V."/>
            <person name="Couloux A."/>
            <person name="Labadie K."/>
            <person name="Pelletier E."/>
            <person name="Souciet J-L."/>
            <person name="Boekhout T."/>
            <person name="Gabaldon T."/>
            <person name="Wincker P."/>
            <person name="Dujon B."/>
        </authorList>
    </citation>
    <scope>NUCLEOTIDE SEQUENCE</scope>
    <source>
        <strain evidence="2">CBS 1993</strain>
    </source>
</reference>